<sequence>MMHLQRLVGFRSHRLQVAALPWRRSGDGIEVMLITSRGSGRWILPKGWPEGGEALFDAAAREAGEEAGIAGTISPQTLGSYNYEKRSDAVSYEVQVYPLEVQSVAKTWRERGQRQRRWMSLSEAADKVREPELAAMIRTFSPTGERKAA</sequence>
<dbReference type="PROSITE" id="PS00893">
    <property type="entry name" value="NUDIX_BOX"/>
    <property type="match status" value="1"/>
</dbReference>
<dbReference type="InterPro" id="IPR047198">
    <property type="entry name" value="DDP-like_NUDIX"/>
</dbReference>
<evidence type="ECO:0000256" key="3">
    <source>
        <dbReference type="ARBA" id="ARBA00022801"/>
    </source>
</evidence>
<dbReference type="PROSITE" id="PS51462">
    <property type="entry name" value="NUDIX"/>
    <property type="match status" value="1"/>
</dbReference>
<dbReference type="SUPFAM" id="SSF55811">
    <property type="entry name" value="Nudix"/>
    <property type="match status" value="1"/>
</dbReference>
<evidence type="ECO:0000256" key="2">
    <source>
        <dbReference type="ARBA" id="ARBA00022723"/>
    </source>
</evidence>
<protein>
    <submittedName>
        <fullName evidence="6">NUDIX hydrolase</fullName>
    </submittedName>
</protein>
<dbReference type="RefSeq" id="WP_244641319.1">
    <property type="nucleotide sequence ID" value="NZ_BMZQ01000001.1"/>
</dbReference>
<comment type="cofactor">
    <cofactor evidence="1">
        <name>Mg(2+)</name>
        <dbReference type="ChEBI" id="CHEBI:18420"/>
    </cofactor>
</comment>
<dbReference type="InterPro" id="IPR015797">
    <property type="entry name" value="NUDIX_hydrolase-like_dom_sf"/>
</dbReference>
<dbReference type="GO" id="GO:0046872">
    <property type="term" value="F:metal ion binding"/>
    <property type="evidence" value="ECO:0007669"/>
    <property type="project" value="UniProtKB-KW"/>
</dbReference>
<dbReference type="PANTHER" id="PTHR12629">
    <property type="entry name" value="DIPHOSPHOINOSITOL POLYPHOSPHATE PHOSPHOHYDROLASE"/>
    <property type="match status" value="1"/>
</dbReference>
<dbReference type="Gene3D" id="3.90.79.10">
    <property type="entry name" value="Nucleoside Triphosphate Pyrophosphohydrolase"/>
    <property type="match status" value="1"/>
</dbReference>
<keyword evidence="7" id="KW-1185">Reference proteome</keyword>
<evidence type="ECO:0000256" key="1">
    <source>
        <dbReference type="ARBA" id="ARBA00001946"/>
    </source>
</evidence>
<dbReference type="GO" id="GO:0005737">
    <property type="term" value="C:cytoplasm"/>
    <property type="evidence" value="ECO:0007669"/>
    <property type="project" value="TreeGrafter"/>
</dbReference>
<organism evidence="6 7">
    <name type="scientific">Tianweitania populi</name>
    <dbReference type="NCBI Taxonomy" id="1607949"/>
    <lineage>
        <taxon>Bacteria</taxon>
        <taxon>Pseudomonadati</taxon>
        <taxon>Pseudomonadota</taxon>
        <taxon>Alphaproteobacteria</taxon>
        <taxon>Hyphomicrobiales</taxon>
        <taxon>Phyllobacteriaceae</taxon>
        <taxon>Tianweitania</taxon>
    </lineage>
</organism>
<dbReference type="EMBL" id="BMZQ01000001">
    <property type="protein sequence ID" value="GHD08704.1"/>
    <property type="molecule type" value="Genomic_DNA"/>
</dbReference>
<evidence type="ECO:0000259" key="5">
    <source>
        <dbReference type="PROSITE" id="PS51462"/>
    </source>
</evidence>
<dbReference type="AlphaFoldDB" id="A0A8J3DUM4"/>
<comment type="caution">
    <text evidence="6">The sequence shown here is derived from an EMBL/GenBank/DDBJ whole genome shotgun (WGS) entry which is preliminary data.</text>
</comment>
<dbReference type="CDD" id="cd04666">
    <property type="entry name" value="NUDIX_DIPP2_like_Nudt4"/>
    <property type="match status" value="1"/>
</dbReference>
<dbReference type="InterPro" id="IPR000086">
    <property type="entry name" value="NUDIX_hydrolase_dom"/>
</dbReference>
<reference evidence="6" key="2">
    <citation type="submission" date="2020-09" db="EMBL/GenBank/DDBJ databases">
        <authorList>
            <person name="Sun Q."/>
            <person name="Kim S."/>
        </authorList>
    </citation>
    <scope>NUCLEOTIDE SEQUENCE</scope>
    <source>
        <strain evidence="6">KCTC 42249</strain>
    </source>
</reference>
<keyword evidence="3 6" id="KW-0378">Hydrolase</keyword>
<proteinExistence type="predicted"/>
<dbReference type="GO" id="GO:0016462">
    <property type="term" value="F:pyrophosphatase activity"/>
    <property type="evidence" value="ECO:0007669"/>
    <property type="project" value="InterPro"/>
</dbReference>
<name>A0A8J3DUM4_9HYPH</name>
<evidence type="ECO:0000256" key="4">
    <source>
        <dbReference type="ARBA" id="ARBA00022842"/>
    </source>
</evidence>
<keyword evidence="2" id="KW-0479">Metal-binding</keyword>
<accession>A0A8J3DUM4</accession>
<dbReference type="Proteomes" id="UP000630142">
    <property type="component" value="Unassembled WGS sequence"/>
</dbReference>
<gene>
    <name evidence="6" type="ORF">GCM10016234_08500</name>
</gene>
<evidence type="ECO:0000313" key="7">
    <source>
        <dbReference type="Proteomes" id="UP000630142"/>
    </source>
</evidence>
<reference evidence="6" key="1">
    <citation type="journal article" date="2014" name="Int. J. Syst. Evol. Microbiol.">
        <title>Complete genome sequence of Corynebacterium casei LMG S-19264T (=DSM 44701T), isolated from a smear-ripened cheese.</title>
        <authorList>
            <consortium name="US DOE Joint Genome Institute (JGI-PGF)"/>
            <person name="Walter F."/>
            <person name="Albersmeier A."/>
            <person name="Kalinowski J."/>
            <person name="Ruckert C."/>
        </authorList>
    </citation>
    <scope>NUCLEOTIDE SEQUENCE</scope>
    <source>
        <strain evidence="6">KCTC 42249</strain>
    </source>
</reference>
<keyword evidence="4" id="KW-0460">Magnesium</keyword>
<dbReference type="InterPro" id="IPR020084">
    <property type="entry name" value="NUDIX_hydrolase_CS"/>
</dbReference>
<evidence type="ECO:0000313" key="6">
    <source>
        <dbReference type="EMBL" id="GHD08704.1"/>
    </source>
</evidence>
<feature type="domain" description="Nudix hydrolase" evidence="5">
    <location>
        <begin position="12"/>
        <end position="141"/>
    </location>
</feature>
<dbReference type="PANTHER" id="PTHR12629:SF0">
    <property type="entry name" value="DIPHOSPHOINOSITOL-POLYPHOSPHATE DIPHOSPHATASE"/>
    <property type="match status" value="1"/>
</dbReference>
<dbReference type="Pfam" id="PF00293">
    <property type="entry name" value="NUDIX"/>
    <property type="match status" value="1"/>
</dbReference>